<keyword evidence="2" id="KW-0285">Flavoprotein</keyword>
<keyword evidence="3" id="KW-0274">FAD</keyword>
<dbReference type="PANTHER" id="PTHR42887:SF2">
    <property type="entry name" value="OS12G0638800 PROTEIN"/>
    <property type="match status" value="1"/>
</dbReference>
<reference evidence="6" key="1">
    <citation type="submission" date="2022-12" db="EMBL/GenBank/DDBJ databases">
        <title>Reference genome sequencing for broad-spectrum identification of bacterial and archaeal isolates by mass spectrometry.</title>
        <authorList>
            <person name="Sekiguchi Y."/>
            <person name="Tourlousse D.M."/>
        </authorList>
    </citation>
    <scope>NUCLEOTIDE SEQUENCE</scope>
    <source>
        <strain evidence="6">10succ1</strain>
    </source>
</reference>
<proteinExistence type="predicted"/>
<evidence type="ECO:0000256" key="3">
    <source>
        <dbReference type="ARBA" id="ARBA00022827"/>
    </source>
</evidence>
<feature type="domain" description="RsdA/BaiN/AoA(So)-like insert" evidence="5">
    <location>
        <begin position="192"/>
        <end position="349"/>
    </location>
</feature>
<evidence type="ECO:0000313" key="7">
    <source>
        <dbReference type="Proteomes" id="UP001144471"/>
    </source>
</evidence>
<dbReference type="Proteomes" id="UP001144471">
    <property type="component" value="Unassembled WGS sequence"/>
</dbReference>
<dbReference type="RefSeq" id="WP_281837689.1">
    <property type="nucleotide sequence ID" value="NZ_BSDY01000031.1"/>
</dbReference>
<gene>
    <name evidence="6" type="ORF">PM10SUCC1_35290</name>
</gene>
<dbReference type="Pfam" id="PF22780">
    <property type="entry name" value="HI0933_like_1st"/>
    <property type="match status" value="1"/>
</dbReference>
<sequence>MLYDLIVVGGGPAGIFGAIYASQRGLKVAILEKKNRMGKKLLAAGAGKCNLTHSGEPKDFLNHFGDNGKFLKSSLYSYKPEDLKKFFSDNKLPLVLVEESGKYFPETFSSVDVVNLLYTVCKKNKVDIFENTRVEKLLSIEDDNFLIETSGEKFMAKNILLATGGKSYPATGSEGDGYPLAKKLGHLVLEPKPALTPIFVRDYPFTDLSGISFKNAGLELYRDNKKVGETRGDLLFTHKNFSGPLILDFSRYIHKGDQVKINYLGVKRSQLEETFLEKASLSGKQGIKRFLSELGAPERFIKKFLKLLNISDDKKLSEISKKERNSILTGLCEMPFEVSKLGDYSIAMVTTGGISLKEINPKTMESKIVKGLYFAGEVVDIDGDTGGFNIQAACSMGVLAAKSIKL</sequence>
<dbReference type="Pfam" id="PF03486">
    <property type="entry name" value="HI0933_like"/>
    <property type="match status" value="1"/>
</dbReference>
<evidence type="ECO:0000256" key="1">
    <source>
        <dbReference type="ARBA" id="ARBA00001974"/>
    </source>
</evidence>
<dbReference type="InterPro" id="IPR055178">
    <property type="entry name" value="RsdA/BaiN/AoA(So)-like_dom"/>
</dbReference>
<dbReference type="Gene3D" id="1.10.8.260">
    <property type="entry name" value="HI0933 insert domain-like"/>
    <property type="match status" value="1"/>
</dbReference>
<name>A0A9W6GPI6_9FUSO</name>
<dbReference type="Gene3D" id="2.40.30.10">
    <property type="entry name" value="Translation factors"/>
    <property type="match status" value="1"/>
</dbReference>
<evidence type="ECO:0000313" key="6">
    <source>
        <dbReference type="EMBL" id="GLI58015.1"/>
    </source>
</evidence>
<dbReference type="SUPFAM" id="SSF51905">
    <property type="entry name" value="FAD/NAD(P)-binding domain"/>
    <property type="match status" value="1"/>
</dbReference>
<dbReference type="PANTHER" id="PTHR42887">
    <property type="entry name" value="OS12G0638800 PROTEIN"/>
    <property type="match status" value="1"/>
</dbReference>
<evidence type="ECO:0000256" key="2">
    <source>
        <dbReference type="ARBA" id="ARBA00022630"/>
    </source>
</evidence>
<dbReference type="NCBIfam" id="TIGR00275">
    <property type="entry name" value="aminoacetone oxidase family FAD-binding enzyme"/>
    <property type="match status" value="1"/>
</dbReference>
<organism evidence="6 7">
    <name type="scientific">Propionigenium maris DSM 9537</name>
    <dbReference type="NCBI Taxonomy" id="1123000"/>
    <lineage>
        <taxon>Bacteria</taxon>
        <taxon>Fusobacteriati</taxon>
        <taxon>Fusobacteriota</taxon>
        <taxon>Fusobacteriia</taxon>
        <taxon>Fusobacteriales</taxon>
        <taxon>Fusobacteriaceae</taxon>
        <taxon>Propionigenium</taxon>
    </lineage>
</organism>
<accession>A0A9W6GPI6</accession>
<comment type="cofactor">
    <cofactor evidence="1">
        <name>FAD</name>
        <dbReference type="ChEBI" id="CHEBI:57692"/>
    </cofactor>
</comment>
<dbReference type="EMBL" id="BSDY01000031">
    <property type="protein sequence ID" value="GLI58015.1"/>
    <property type="molecule type" value="Genomic_DNA"/>
</dbReference>
<dbReference type="InterPro" id="IPR057661">
    <property type="entry name" value="RsdA/BaiN/AoA(So)_Rossmann"/>
</dbReference>
<dbReference type="Gene3D" id="3.50.50.60">
    <property type="entry name" value="FAD/NAD(P)-binding domain"/>
    <property type="match status" value="1"/>
</dbReference>
<comment type="caution">
    <text evidence="6">The sequence shown here is derived from an EMBL/GenBank/DDBJ whole genome shotgun (WGS) entry which is preliminary data.</text>
</comment>
<dbReference type="InterPro" id="IPR023166">
    <property type="entry name" value="BaiN-like_dom_sf"/>
</dbReference>
<dbReference type="SUPFAM" id="SSF160996">
    <property type="entry name" value="HI0933 insert domain-like"/>
    <property type="match status" value="1"/>
</dbReference>
<dbReference type="PRINTS" id="PR00368">
    <property type="entry name" value="FADPNR"/>
</dbReference>
<protein>
    <submittedName>
        <fullName evidence="6">FAD-dependent oxidoreductase</fullName>
    </submittedName>
</protein>
<keyword evidence="7" id="KW-1185">Reference proteome</keyword>
<dbReference type="AlphaFoldDB" id="A0A9W6GPI6"/>
<dbReference type="InterPro" id="IPR004792">
    <property type="entry name" value="BaiN-like"/>
</dbReference>
<feature type="domain" description="RsdA/BaiN/AoA(So)-like Rossmann fold-like" evidence="4">
    <location>
        <begin position="4"/>
        <end position="402"/>
    </location>
</feature>
<evidence type="ECO:0000259" key="4">
    <source>
        <dbReference type="Pfam" id="PF03486"/>
    </source>
</evidence>
<dbReference type="InterPro" id="IPR036188">
    <property type="entry name" value="FAD/NAD-bd_sf"/>
</dbReference>
<dbReference type="PRINTS" id="PR00411">
    <property type="entry name" value="PNDRDTASEI"/>
</dbReference>
<evidence type="ECO:0000259" key="5">
    <source>
        <dbReference type="Pfam" id="PF22780"/>
    </source>
</evidence>